<accession>A0ABP8JEC2</accession>
<name>A0ABP8JEC2_9BACT</name>
<dbReference type="Proteomes" id="UP001500454">
    <property type="component" value="Unassembled WGS sequence"/>
</dbReference>
<dbReference type="RefSeq" id="WP_345226760.1">
    <property type="nucleotide sequence ID" value="NZ_BAABHA010000013.1"/>
</dbReference>
<reference evidence="3" key="1">
    <citation type="journal article" date="2019" name="Int. J. Syst. Evol. Microbiol.">
        <title>The Global Catalogue of Microorganisms (GCM) 10K type strain sequencing project: providing services to taxonomists for standard genome sequencing and annotation.</title>
        <authorList>
            <consortium name="The Broad Institute Genomics Platform"/>
            <consortium name="The Broad Institute Genome Sequencing Center for Infectious Disease"/>
            <person name="Wu L."/>
            <person name="Ma J."/>
        </authorList>
    </citation>
    <scope>NUCLEOTIDE SEQUENCE [LARGE SCALE GENOMIC DNA]</scope>
    <source>
        <strain evidence="3">JCM 17924</strain>
    </source>
</reference>
<protein>
    <recommendedName>
        <fullName evidence="1">DUF4365 domain-containing protein</fullName>
    </recommendedName>
</protein>
<gene>
    <name evidence="2" type="ORF">GCM10023186_36900</name>
</gene>
<dbReference type="InterPro" id="IPR025375">
    <property type="entry name" value="DUF4365"/>
</dbReference>
<comment type="caution">
    <text evidence="2">The sequence shown here is derived from an EMBL/GenBank/DDBJ whole genome shotgun (WGS) entry which is preliminary data.</text>
</comment>
<sequence length="675" mass="76547">MAFADTPTVDDSSKKSEESELLVKKIFTKRKGFINREEKPDYGVDLDVELVYDGENASSQKFAIQIKSATELKKVDKDDETFISFTFKTSRLGYLCRRAPGYGIIVLYHDDGKGEGTAYYDYVDSIVRRVDAYNTNPDWKLQDSVQIYIPLTQILDDTAAAGIHVTVAGLYERHNLMLRAQGPRYNIPYFDTAPAGTVPPIDFNDPAQVAEQLEKLGGALFNEQEYDMLRNLLERLPASRISRSAQLSFLAAITYDQIGFLTEGEFYVTKGLRLAADLDPESRMLLELTRIRLAFLRGTVSSDSYTDSLNDLAATSTNPLNSLVLQINVLYMAAIAATDSSQSKPFDVADVEALFSKIEAAPLEEADKELLKLYNSDALQVYASNLYLQQGSNFKLREQAGRAPSTQERMAGYEALMGWLRKASQYAYQAYHYARDNGNTRLLAYAQQYISRFFLSLEFDRLMLTLDELQELDADTTTQYEKHLWLASEAYNNFVALKMGQDAHRTVGIIYDLQFIYTARFDRPLGTKPITETKDLLRRIEEDHDIPPFESAVERGYQGMMTMLQQAQGREWADMSEEQVNTFAQAVMITYDLPPERLPNVLADIQNHRLFEAACQDRAIIMLPNDDHMNDAATAYTEVPTYILVNRITEVETKPFQDVREVLDQLTTTLKTPLV</sequence>
<feature type="domain" description="DUF4365" evidence="1">
    <location>
        <begin position="17"/>
        <end position="163"/>
    </location>
</feature>
<organism evidence="2 3">
    <name type="scientific">Hymenobacter koreensis</name>
    <dbReference type="NCBI Taxonomy" id="1084523"/>
    <lineage>
        <taxon>Bacteria</taxon>
        <taxon>Pseudomonadati</taxon>
        <taxon>Bacteroidota</taxon>
        <taxon>Cytophagia</taxon>
        <taxon>Cytophagales</taxon>
        <taxon>Hymenobacteraceae</taxon>
        <taxon>Hymenobacter</taxon>
    </lineage>
</organism>
<evidence type="ECO:0000313" key="3">
    <source>
        <dbReference type="Proteomes" id="UP001500454"/>
    </source>
</evidence>
<dbReference type="Pfam" id="PF14280">
    <property type="entry name" value="DUF4365"/>
    <property type="match status" value="1"/>
</dbReference>
<dbReference type="EMBL" id="BAABHA010000013">
    <property type="protein sequence ID" value="GAA4389505.1"/>
    <property type="molecule type" value="Genomic_DNA"/>
</dbReference>
<proteinExistence type="predicted"/>
<evidence type="ECO:0000259" key="1">
    <source>
        <dbReference type="Pfam" id="PF14280"/>
    </source>
</evidence>
<evidence type="ECO:0000313" key="2">
    <source>
        <dbReference type="EMBL" id="GAA4389505.1"/>
    </source>
</evidence>
<keyword evidence="3" id="KW-1185">Reference proteome</keyword>